<evidence type="ECO:0000313" key="4">
    <source>
        <dbReference type="EMBL" id="PKI32507.1"/>
    </source>
</evidence>
<accession>A0A2I0HL95</accession>
<name>A0A2I0HL95_PUNGR</name>
<keyword evidence="1" id="KW-0732">Signal</keyword>
<dbReference type="PANTHER" id="PTHR23303:SF14">
    <property type="entry name" value="BOS COMPLEX SUBUNIT NOMO1-RELATED"/>
    <property type="match status" value="1"/>
</dbReference>
<dbReference type="EMBL" id="PGOL01007554">
    <property type="protein sequence ID" value="PKI32507.1"/>
    <property type="molecule type" value="Genomic_DNA"/>
</dbReference>
<dbReference type="Pfam" id="PF23662">
    <property type="entry name" value="DUF7152"/>
    <property type="match status" value="1"/>
</dbReference>
<keyword evidence="2" id="KW-0812">Transmembrane</keyword>
<keyword evidence="5" id="KW-1185">Reference proteome</keyword>
<keyword evidence="2" id="KW-1133">Transmembrane helix</keyword>
<gene>
    <name evidence="4" type="ORF">CRG98_047103</name>
</gene>
<organism evidence="4 5">
    <name type="scientific">Punica granatum</name>
    <name type="common">Pomegranate</name>
    <dbReference type="NCBI Taxonomy" id="22663"/>
    <lineage>
        <taxon>Eukaryota</taxon>
        <taxon>Viridiplantae</taxon>
        <taxon>Streptophyta</taxon>
        <taxon>Embryophyta</taxon>
        <taxon>Tracheophyta</taxon>
        <taxon>Spermatophyta</taxon>
        <taxon>Magnoliopsida</taxon>
        <taxon>eudicotyledons</taxon>
        <taxon>Gunneridae</taxon>
        <taxon>Pentapetalae</taxon>
        <taxon>rosids</taxon>
        <taxon>malvids</taxon>
        <taxon>Myrtales</taxon>
        <taxon>Lythraceae</taxon>
        <taxon>Punica</taxon>
    </lineage>
</organism>
<dbReference type="InterPro" id="IPR051417">
    <property type="entry name" value="SDr/BOS_complex"/>
</dbReference>
<feature type="transmembrane region" description="Helical" evidence="2">
    <location>
        <begin position="121"/>
        <end position="140"/>
    </location>
</feature>
<protein>
    <recommendedName>
        <fullName evidence="3">DUF7152 domain-containing protein</fullName>
    </recommendedName>
</protein>
<dbReference type="PANTHER" id="PTHR23303">
    <property type="entry name" value="CARBOXYPEPTIDASE REGULATORY REGION-CONTAINING"/>
    <property type="match status" value="1"/>
</dbReference>
<reference evidence="4 5" key="1">
    <citation type="submission" date="2017-11" db="EMBL/GenBank/DDBJ databases">
        <title>De-novo sequencing of pomegranate (Punica granatum L.) genome.</title>
        <authorList>
            <person name="Akparov Z."/>
            <person name="Amiraslanov A."/>
            <person name="Hajiyeva S."/>
            <person name="Abbasov M."/>
            <person name="Kaur K."/>
            <person name="Hamwieh A."/>
            <person name="Solovyev V."/>
            <person name="Salamov A."/>
            <person name="Braich B."/>
            <person name="Kosarev P."/>
            <person name="Mahmoud A."/>
            <person name="Hajiyev E."/>
            <person name="Babayeva S."/>
            <person name="Izzatullayeva V."/>
            <person name="Mammadov A."/>
            <person name="Mammadov A."/>
            <person name="Sharifova S."/>
            <person name="Ojaghi J."/>
            <person name="Eynullazada K."/>
            <person name="Bayramov B."/>
            <person name="Abdulazimova A."/>
            <person name="Shahmuradov I."/>
        </authorList>
    </citation>
    <scope>NUCLEOTIDE SEQUENCE [LARGE SCALE GENOMIC DNA]</scope>
    <source>
        <strain evidence="5">cv. AG2017</strain>
        <tissue evidence="4">Leaf</tissue>
    </source>
</reference>
<proteinExistence type="predicted"/>
<dbReference type="Proteomes" id="UP000233551">
    <property type="component" value="Unassembled WGS sequence"/>
</dbReference>
<feature type="non-terminal residue" evidence="4">
    <location>
        <position position="1"/>
    </location>
</feature>
<evidence type="ECO:0000259" key="3">
    <source>
        <dbReference type="Pfam" id="PF23662"/>
    </source>
</evidence>
<evidence type="ECO:0000256" key="1">
    <source>
        <dbReference type="ARBA" id="ARBA00022729"/>
    </source>
</evidence>
<dbReference type="GO" id="GO:0005789">
    <property type="term" value="C:endoplasmic reticulum membrane"/>
    <property type="evidence" value="ECO:0007669"/>
    <property type="project" value="TreeGrafter"/>
</dbReference>
<evidence type="ECO:0000256" key="2">
    <source>
        <dbReference type="SAM" id="Phobius"/>
    </source>
</evidence>
<comment type="caution">
    <text evidence="4">The sequence shown here is derived from an EMBL/GenBank/DDBJ whole genome shotgun (WGS) entry which is preliminary data.</text>
</comment>
<feature type="domain" description="DUF7152" evidence="3">
    <location>
        <begin position="18"/>
        <end position="117"/>
    </location>
</feature>
<keyword evidence="2" id="KW-0472">Membrane</keyword>
<dbReference type="STRING" id="22663.A0A2I0HL95"/>
<evidence type="ECO:0000313" key="5">
    <source>
        <dbReference type="Proteomes" id="UP000233551"/>
    </source>
</evidence>
<sequence>VGNEEIKGLDFVVFEQPERTILSSHVEGQKIRELHSSLFVEIKSATDPSKVISIFPLPLSNFFQVKDLLKGKYLLQLRSEFPSTIHKFESEVIEVDLEKNSQIHVGPLRYKIEDAHHKQDLTVAPLFPLIVGVSVIVLFISMPRLKDIYQGSIGMSAPGIGAAPKKEFRKPVVRKKTYQMCPF</sequence>
<dbReference type="InterPro" id="IPR055576">
    <property type="entry name" value="DUF7152"/>
</dbReference>
<dbReference type="AlphaFoldDB" id="A0A2I0HL95"/>